<organism evidence="1 2">
    <name type="scientific">Streblomastix strix</name>
    <dbReference type="NCBI Taxonomy" id="222440"/>
    <lineage>
        <taxon>Eukaryota</taxon>
        <taxon>Metamonada</taxon>
        <taxon>Preaxostyla</taxon>
        <taxon>Oxymonadida</taxon>
        <taxon>Streblomastigidae</taxon>
        <taxon>Streblomastix</taxon>
    </lineage>
</organism>
<proteinExistence type="predicted"/>
<evidence type="ECO:0000313" key="2">
    <source>
        <dbReference type="Proteomes" id="UP000324800"/>
    </source>
</evidence>
<reference evidence="1 2" key="1">
    <citation type="submission" date="2019-03" db="EMBL/GenBank/DDBJ databases">
        <title>Single cell metagenomics reveals metabolic interactions within the superorganism composed of flagellate Streblomastix strix and complex community of Bacteroidetes bacteria on its surface.</title>
        <authorList>
            <person name="Treitli S.C."/>
            <person name="Kolisko M."/>
            <person name="Husnik F."/>
            <person name="Keeling P."/>
            <person name="Hampl V."/>
        </authorList>
    </citation>
    <scope>NUCLEOTIDE SEQUENCE [LARGE SCALE GENOMIC DNA]</scope>
    <source>
        <strain evidence="1">ST1C</strain>
    </source>
</reference>
<protein>
    <submittedName>
        <fullName evidence="1">Uncharacterized protein</fullName>
    </submittedName>
</protein>
<dbReference type="AlphaFoldDB" id="A0A5J4WJU3"/>
<name>A0A5J4WJU3_9EUKA</name>
<comment type="caution">
    <text evidence="1">The sequence shown here is derived from an EMBL/GenBank/DDBJ whole genome shotgun (WGS) entry which is preliminary data.</text>
</comment>
<sequence>MTSPKQQPTRDGCSPNGFQQFQFDNIRTEQQMSNVVKRQSNCRICAEEVEKLNCLITIHIPGTLNHKADSLSGLCWRGHYSINELIIHYLTIQLQFIPQLDLFANRTNVRCLRFFSILQDRLTEGQRVALIQRVNCPGWFAKDVYNHLATVYNTCTSIHFNVCRVVMKPKIGSCQSSKSNLLGTVLSTFDSESIRYLMYIWEIARTGATVRNDTITVAYCHNCFQMKRA</sequence>
<evidence type="ECO:0000313" key="1">
    <source>
        <dbReference type="EMBL" id="KAA6395297.1"/>
    </source>
</evidence>
<accession>A0A5J4WJU3</accession>
<dbReference type="EMBL" id="SNRW01001721">
    <property type="protein sequence ID" value="KAA6395297.1"/>
    <property type="molecule type" value="Genomic_DNA"/>
</dbReference>
<dbReference type="Proteomes" id="UP000324800">
    <property type="component" value="Unassembled WGS sequence"/>
</dbReference>
<gene>
    <name evidence="1" type="ORF">EZS28_009176</name>
</gene>